<comment type="caution">
    <text evidence="9">The sequence shown here is derived from an EMBL/GenBank/DDBJ whole genome shotgun (WGS) entry which is preliminary data.</text>
</comment>
<gene>
    <name evidence="6" type="ORF">PC113_g22079</name>
    <name evidence="7" type="ORF">PC115_g22274</name>
    <name evidence="8" type="ORF">PC117_g19487</name>
    <name evidence="9" type="ORF">PC118_g22640</name>
    <name evidence="10" type="ORF">PC129_g21646</name>
</gene>
<dbReference type="InterPro" id="IPR031825">
    <property type="entry name" value="RXLR"/>
</dbReference>
<dbReference type="EMBL" id="RCMI01001780">
    <property type="protein sequence ID" value="KAG2881276.1"/>
    <property type="molecule type" value="Genomic_DNA"/>
</dbReference>
<evidence type="ECO:0000313" key="9">
    <source>
        <dbReference type="EMBL" id="KAG2960205.1"/>
    </source>
</evidence>
<keyword evidence="3 5" id="KW-0964">Secreted</keyword>
<evidence type="ECO:0000313" key="7">
    <source>
        <dbReference type="EMBL" id="KAG2881276.1"/>
    </source>
</evidence>
<dbReference type="Pfam" id="PF16810">
    <property type="entry name" value="RXLR"/>
    <property type="match status" value="1"/>
</dbReference>
<dbReference type="Proteomes" id="UP000774804">
    <property type="component" value="Unassembled WGS sequence"/>
</dbReference>
<comment type="function">
    <text evidence="5">Effector that suppresses plant defense responses during pathogen infection.</text>
</comment>
<dbReference type="EMBL" id="RCMG01001577">
    <property type="protein sequence ID" value="KAG2824129.1"/>
    <property type="molecule type" value="Genomic_DNA"/>
</dbReference>
<evidence type="ECO:0000313" key="8">
    <source>
        <dbReference type="EMBL" id="KAG2910166.1"/>
    </source>
</evidence>
<dbReference type="AlphaFoldDB" id="A0A8T1ERS0"/>
<evidence type="ECO:0000256" key="2">
    <source>
        <dbReference type="ARBA" id="ARBA00010400"/>
    </source>
</evidence>
<protein>
    <recommendedName>
        <fullName evidence="5">RxLR effector protein</fullName>
    </recommendedName>
</protein>
<comment type="similarity">
    <text evidence="2 5">Belongs to the RxLR effector family.</text>
</comment>
<evidence type="ECO:0000313" key="11">
    <source>
        <dbReference type="Proteomes" id="UP000697107"/>
    </source>
</evidence>
<accession>A0A8T1ERS0</accession>
<name>A0A8T1ERS0_9STRA</name>
<keyword evidence="4" id="KW-0732">Signal</keyword>
<dbReference type="Proteomes" id="UP000736787">
    <property type="component" value="Unassembled WGS sequence"/>
</dbReference>
<proteinExistence type="inferred from homology"/>
<evidence type="ECO:0000313" key="10">
    <source>
        <dbReference type="EMBL" id="KAG3206872.1"/>
    </source>
</evidence>
<dbReference type="EMBL" id="RCMV01001788">
    <property type="protein sequence ID" value="KAG3206872.1"/>
    <property type="molecule type" value="Genomic_DNA"/>
</dbReference>
<evidence type="ECO:0000256" key="1">
    <source>
        <dbReference type="ARBA" id="ARBA00004613"/>
    </source>
</evidence>
<dbReference type="VEuPathDB" id="FungiDB:PC110_g9663"/>
<evidence type="ECO:0000313" key="6">
    <source>
        <dbReference type="EMBL" id="KAG2824129.1"/>
    </source>
</evidence>
<comment type="subcellular location">
    <subcellularLocation>
        <location evidence="1 5">Secreted</location>
    </subcellularLocation>
</comment>
<reference evidence="9" key="1">
    <citation type="submission" date="2018-10" db="EMBL/GenBank/DDBJ databases">
        <title>Effector identification in a new, highly contiguous assembly of the strawberry crown rot pathogen Phytophthora cactorum.</title>
        <authorList>
            <person name="Armitage A.D."/>
            <person name="Nellist C.F."/>
            <person name="Bates H."/>
            <person name="Vickerstaff R.J."/>
            <person name="Harrison R.J."/>
        </authorList>
    </citation>
    <scope>NUCLEOTIDE SEQUENCE</scope>
    <source>
        <strain evidence="6">15-7</strain>
        <strain evidence="7">4032</strain>
        <strain evidence="8">4040</strain>
        <strain evidence="9">P415</strain>
        <strain evidence="10">P421</strain>
    </source>
</reference>
<dbReference type="Proteomes" id="UP000735874">
    <property type="component" value="Unassembled WGS sequence"/>
</dbReference>
<dbReference type="GO" id="GO:0005576">
    <property type="term" value="C:extracellular region"/>
    <property type="evidence" value="ECO:0007669"/>
    <property type="project" value="UniProtKB-SubCell"/>
</dbReference>
<dbReference type="Gene3D" id="1.10.10.2460">
    <property type="match status" value="1"/>
</dbReference>
<organism evidence="9 11">
    <name type="scientific">Phytophthora cactorum</name>
    <dbReference type="NCBI Taxonomy" id="29920"/>
    <lineage>
        <taxon>Eukaryota</taxon>
        <taxon>Sar</taxon>
        <taxon>Stramenopiles</taxon>
        <taxon>Oomycota</taxon>
        <taxon>Peronosporomycetes</taxon>
        <taxon>Peronosporales</taxon>
        <taxon>Peronosporaceae</taxon>
        <taxon>Phytophthora</taxon>
    </lineage>
</organism>
<dbReference type="EMBL" id="RCML01001824">
    <property type="protein sequence ID" value="KAG2960205.1"/>
    <property type="molecule type" value="Genomic_DNA"/>
</dbReference>
<evidence type="ECO:0000256" key="5">
    <source>
        <dbReference type="RuleBase" id="RU367124"/>
    </source>
</evidence>
<evidence type="ECO:0000256" key="3">
    <source>
        <dbReference type="ARBA" id="ARBA00022525"/>
    </source>
</evidence>
<dbReference type="Proteomes" id="UP000760860">
    <property type="component" value="Unassembled WGS sequence"/>
</dbReference>
<evidence type="ECO:0000256" key="4">
    <source>
        <dbReference type="ARBA" id="ARBA00022729"/>
    </source>
</evidence>
<dbReference type="EMBL" id="RCMK01000851">
    <property type="protein sequence ID" value="KAG2910166.1"/>
    <property type="molecule type" value="Genomic_DNA"/>
</dbReference>
<sequence>MFTGVGDCDWDWKTRSLNNPSSGATLAAVSAISVAEDLRFVKTTEVKHAPSIETFQAEIRRKRFLRTGDTSKTDYYYDPDKRDGQRPVFIEDKLEESLTNPRKTTRLYEQWYKSGYSVKTVAGGLNQDENRELDRIYKNLAQGYAAYVKEKSL</sequence>
<dbReference type="Proteomes" id="UP000697107">
    <property type="component" value="Unassembled WGS sequence"/>
</dbReference>